<dbReference type="EMBL" id="JAMZFW010000011">
    <property type="protein sequence ID" value="MCP1102494.1"/>
    <property type="molecule type" value="Genomic_DNA"/>
</dbReference>
<comment type="subcellular location">
    <subcellularLocation>
        <location evidence="2">Cytoplasm</location>
    </subcellularLocation>
</comment>
<dbReference type="SUPFAM" id="SSF55874">
    <property type="entry name" value="ATPase domain of HSP90 chaperone/DNA topoisomerase II/histidine kinase"/>
    <property type="match status" value="1"/>
</dbReference>
<dbReference type="InterPro" id="IPR036097">
    <property type="entry name" value="HisK_dim/P_sf"/>
</dbReference>
<dbReference type="Pfam" id="PF01584">
    <property type="entry name" value="CheW"/>
    <property type="match status" value="1"/>
</dbReference>
<dbReference type="InterPro" id="IPR005467">
    <property type="entry name" value="His_kinase_dom"/>
</dbReference>
<dbReference type="InterPro" id="IPR010808">
    <property type="entry name" value="CheA_P2-bd"/>
</dbReference>
<comment type="catalytic activity">
    <reaction evidence="1">
        <text>ATP + protein L-histidine = ADP + protein N-phospho-L-histidine.</text>
        <dbReference type="EC" id="2.7.13.3"/>
    </reaction>
</comment>
<dbReference type="Pfam" id="PF02518">
    <property type="entry name" value="HATPase_c"/>
    <property type="match status" value="1"/>
</dbReference>
<reference evidence="18 19" key="1">
    <citation type="journal article" date="2022" name="Genome Biol. Evol.">
        <title>Host diet, physiology and behaviors set the stage for Lachnospiraceae cladogenesis.</title>
        <authorList>
            <person name="Vera-Ponce De Leon A."/>
            <person name="Schneider M."/>
            <person name="Jahnes B.C."/>
            <person name="Sadowski V."/>
            <person name="Camuy-Velez L.A."/>
            <person name="Duan J."/>
            <person name="Sabree Z.L."/>
        </authorList>
    </citation>
    <scope>NUCLEOTIDE SEQUENCE [LARGE SCALE GENOMIC DNA]</scope>
    <source>
        <strain evidence="18 19">PAL113</strain>
    </source>
</reference>
<dbReference type="SUPFAM" id="SSF55052">
    <property type="entry name" value="CheY-binding domain of CheA"/>
    <property type="match status" value="1"/>
</dbReference>
<name>A0ABT1E9I7_9FIRM</name>
<comment type="function">
    <text evidence="13">Involved in the transmission of sensory signals from the chemoreceptors to the flagellar motors. CheA is autophosphorylated; it can transfer its phosphate group to either CheB or CheY.</text>
</comment>
<evidence type="ECO:0000259" key="15">
    <source>
        <dbReference type="PROSITE" id="PS50109"/>
    </source>
</evidence>
<feature type="modified residue" description="Phosphohistidine" evidence="14">
    <location>
        <position position="49"/>
    </location>
</feature>
<keyword evidence="6" id="KW-0145">Chemotaxis</keyword>
<dbReference type="SMART" id="SM00387">
    <property type="entry name" value="HATPase_c"/>
    <property type="match status" value="1"/>
</dbReference>
<evidence type="ECO:0000256" key="14">
    <source>
        <dbReference type="PROSITE-ProRule" id="PRU00110"/>
    </source>
</evidence>
<dbReference type="InterPro" id="IPR036890">
    <property type="entry name" value="HATPase_C_sf"/>
</dbReference>
<dbReference type="InterPro" id="IPR008207">
    <property type="entry name" value="Sig_transdc_His_kin_Hpt_dom"/>
</dbReference>
<dbReference type="InterPro" id="IPR003594">
    <property type="entry name" value="HATPase_dom"/>
</dbReference>
<keyword evidence="12" id="KW-0902">Two-component regulatory system</keyword>
<dbReference type="InterPro" id="IPR051315">
    <property type="entry name" value="Bact_Chemotaxis_CheA"/>
</dbReference>
<evidence type="ECO:0000256" key="12">
    <source>
        <dbReference type="ARBA" id="ARBA00023012"/>
    </source>
</evidence>
<dbReference type="Pfam" id="PF01627">
    <property type="entry name" value="Hpt"/>
    <property type="match status" value="1"/>
</dbReference>
<keyword evidence="7 14" id="KW-0597">Phosphoprotein</keyword>
<evidence type="ECO:0000256" key="13">
    <source>
        <dbReference type="ARBA" id="ARBA00035100"/>
    </source>
</evidence>
<dbReference type="SUPFAM" id="SSF47226">
    <property type="entry name" value="Histidine-containing phosphotransfer domain, HPT domain"/>
    <property type="match status" value="1"/>
</dbReference>
<evidence type="ECO:0000256" key="11">
    <source>
        <dbReference type="ARBA" id="ARBA00022840"/>
    </source>
</evidence>
<organism evidence="18 19">
    <name type="scientific">Aequitasia blattaphilus</name>
    <dbReference type="NCBI Taxonomy" id="2949332"/>
    <lineage>
        <taxon>Bacteria</taxon>
        <taxon>Bacillati</taxon>
        <taxon>Bacillota</taxon>
        <taxon>Clostridia</taxon>
        <taxon>Lachnospirales</taxon>
        <taxon>Lachnospiraceae</taxon>
        <taxon>Aequitasia</taxon>
    </lineage>
</organism>
<dbReference type="RefSeq" id="WP_262066280.1">
    <property type="nucleotide sequence ID" value="NZ_JAMXOD010000011.1"/>
</dbReference>
<dbReference type="Pfam" id="PF02895">
    <property type="entry name" value="H-kinase_dim"/>
    <property type="match status" value="1"/>
</dbReference>
<dbReference type="InterPro" id="IPR037006">
    <property type="entry name" value="CheA-like_homodim_sf"/>
</dbReference>
<evidence type="ECO:0000313" key="18">
    <source>
        <dbReference type="EMBL" id="MCP1102494.1"/>
    </source>
</evidence>
<dbReference type="Gene3D" id="1.10.287.560">
    <property type="entry name" value="Histidine kinase CheA-like, homodimeric domain"/>
    <property type="match status" value="1"/>
</dbReference>
<dbReference type="InterPro" id="IPR002545">
    <property type="entry name" value="CheW-lke_dom"/>
</dbReference>
<evidence type="ECO:0000256" key="4">
    <source>
        <dbReference type="ARBA" id="ARBA00021495"/>
    </source>
</evidence>
<dbReference type="InterPro" id="IPR036641">
    <property type="entry name" value="HPT_dom_sf"/>
</dbReference>
<comment type="caution">
    <text evidence="18">The sequence shown here is derived from an EMBL/GenBank/DDBJ whole genome shotgun (WGS) entry which is preliminary data.</text>
</comment>
<keyword evidence="5" id="KW-0963">Cytoplasm</keyword>
<evidence type="ECO:0000259" key="16">
    <source>
        <dbReference type="PROSITE" id="PS50851"/>
    </source>
</evidence>
<feature type="domain" description="CheW-like" evidence="16">
    <location>
        <begin position="513"/>
        <end position="652"/>
    </location>
</feature>
<dbReference type="SMART" id="SM01231">
    <property type="entry name" value="H-kinase_dim"/>
    <property type="match status" value="1"/>
</dbReference>
<evidence type="ECO:0000256" key="8">
    <source>
        <dbReference type="ARBA" id="ARBA00022679"/>
    </source>
</evidence>
<dbReference type="Pfam" id="PF07194">
    <property type="entry name" value="P2"/>
    <property type="match status" value="1"/>
</dbReference>
<dbReference type="PANTHER" id="PTHR43395">
    <property type="entry name" value="SENSOR HISTIDINE KINASE CHEA"/>
    <property type="match status" value="1"/>
</dbReference>
<keyword evidence="8" id="KW-0808">Transferase</keyword>
<gene>
    <name evidence="18" type="ORF">NK125_08725</name>
</gene>
<evidence type="ECO:0000259" key="17">
    <source>
        <dbReference type="PROSITE" id="PS50894"/>
    </source>
</evidence>
<evidence type="ECO:0000256" key="3">
    <source>
        <dbReference type="ARBA" id="ARBA00012438"/>
    </source>
</evidence>
<dbReference type="PRINTS" id="PR00344">
    <property type="entry name" value="BCTRLSENSOR"/>
</dbReference>
<keyword evidence="10" id="KW-0418">Kinase</keyword>
<dbReference type="PROSITE" id="PS50109">
    <property type="entry name" value="HIS_KIN"/>
    <property type="match status" value="1"/>
</dbReference>
<dbReference type="InterPro" id="IPR035891">
    <property type="entry name" value="CheY-binding_CheA"/>
</dbReference>
<dbReference type="Gene3D" id="2.30.30.40">
    <property type="entry name" value="SH3 Domains"/>
    <property type="match status" value="1"/>
</dbReference>
<sequence>MDNMNESLLEAYLFETDSLLAELDELLINAEASGTFSADDTNQIFRNMHTIKGSSAMLEYQSLMEISHHIEDLFFYIRDNGMDSLASKQKTKLFELMFESMDALRAEFEKVKNNEALATDVDTLTLRINHFLSKLKGESVSPSCEKEENIPSGNYELLVHFDQDCGMENLRAFMLVNALTQEGLSFTFYPADVETNPGSSERILQDGFKLFFDTEPLAKEAIEEIQNAGSIRSYEMITHVKETQKETPKSAGPEVAKPAIKQDLISVSLSKLDSLIAIVGEIVITESMVVSAPAAKNLRDDNFLKSARQLRKLTDELQDIAMSLRMVPVSGVFQRMNRIVRDMNKALNKNVKLTLIGADTEMDKTIVDGISDPLMHIVRNAIDHGIEDPETRKNTGKQEQPEVILSAKHTGGEVIITISDNGQGMDTDAILSKAENNGLLTKPAESYTKKEILSLLMLPGFSTNTEVTEYSGRGVGLDVVKKNVETIGGTVTITSERGKGSTTTLKIPLTLAIVDGMDLAVGNEIFTLPISNIKQSFKATAEEVVQDTNGLEMIQYLGEFYPIIRLNRLLDLERGVSDISEGILIWVESGDKSYCLFVDSLIGEQQVVVKPLPPYLNNFGIKNSGISGCTILGDGSISIILDGAGVYTAFAEAMAPKKQSEV</sequence>
<dbReference type="PROSITE" id="PS50894">
    <property type="entry name" value="HPT"/>
    <property type="match status" value="1"/>
</dbReference>
<keyword evidence="9" id="KW-0547">Nucleotide-binding</keyword>
<dbReference type="Proteomes" id="UP001523566">
    <property type="component" value="Unassembled WGS sequence"/>
</dbReference>
<feature type="domain" description="Histidine kinase" evidence="15">
    <location>
        <begin position="306"/>
        <end position="511"/>
    </location>
</feature>
<evidence type="ECO:0000256" key="1">
    <source>
        <dbReference type="ARBA" id="ARBA00000085"/>
    </source>
</evidence>
<evidence type="ECO:0000256" key="10">
    <source>
        <dbReference type="ARBA" id="ARBA00022777"/>
    </source>
</evidence>
<dbReference type="SUPFAM" id="SSF47384">
    <property type="entry name" value="Homodimeric domain of signal transducing histidine kinase"/>
    <property type="match status" value="1"/>
</dbReference>
<keyword evidence="19" id="KW-1185">Reference proteome</keyword>
<evidence type="ECO:0000256" key="5">
    <source>
        <dbReference type="ARBA" id="ARBA00022490"/>
    </source>
</evidence>
<keyword evidence="11" id="KW-0067">ATP-binding</keyword>
<dbReference type="PANTHER" id="PTHR43395:SF10">
    <property type="entry name" value="CHEMOTAXIS PROTEIN CHEA"/>
    <property type="match status" value="1"/>
</dbReference>
<proteinExistence type="predicted"/>
<dbReference type="SUPFAM" id="SSF50341">
    <property type="entry name" value="CheW-like"/>
    <property type="match status" value="1"/>
</dbReference>
<dbReference type="PROSITE" id="PS50851">
    <property type="entry name" value="CHEW"/>
    <property type="match status" value="1"/>
</dbReference>
<dbReference type="InterPro" id="IPR004105">
    <property type="entry name" value="CheA-like_dim"/>
</dbReference>
<dbReference type="CDD" id="cd16916">
    <property type="entry name" value="HATPase_CheA-like"/>
    <property type="match status" value="1"/>
</dbReference>
<evidence type="ECO:0000256" key="9">
    <source>
        <dbReference type="ARBA" id="ARBA00022741"/>
    </source>
</evidence>
<dbReference type="InterPro" id="IPR004358">
    <property type="entry name" value="Sig_transdc_His_kin-like_C"/>
</dbReference>
<dbReference type="SMART" id="SM00260">
    <property type="entry name" value="CheW"/>
    <property type="match status" value="1"/>
</dbReference>
<dbReference type="CDD" id="cd00088">
    <property type="entry name" value="HPT"/>
    <property type="match status" value="1"/>
</dbReference>
<feature type="domain" description="HPt" evidence="17">
    <location>
        <begin position="1"/>
        <end position="111"/>
    </location>
</feature>
<protein>
    <recommendedName>
        <fullName evidence="4">Chemotaxis protein CheA</fullName>
        <ecNumber evidence="3">2.7.13.3</ecNumber>
    </recommendedName>
</protein>
<dbReference type="Gene3D" id="3.30.565.10">
    <property type="entry name" value="Histidine kinase-like ATPase, C-terminal domain"/>
    <property type="match status" value="1"/>
</dbReference>
<evidence type="ECO:0000256" key="7">
    <source>
        <dbReference type="ARBA" id="ARBA00022553"/>
    </source>
</evidence>
<evidence type="ECO:0000256" key="6">
    <source>
        <dbReference type="ARBA" id="ARBA00022500"/>
    </source>
</evidence>
<dbReference type="InterPro" id="IPR036061">
    <property type="entry name" value="CheW-like_dom_sf"/>
</dbReference>
<evidence type="ECO:0000313" key="19">
    <source>
        <dbReference type="Proteomes" id="UP001523566"/>
    </source>
</evidence>
<accession>A0ABT1E9I7</accession>
<dbReference type="SMART" id="SM00073">
    <property type="entry name" value="HPT"/>
    <property type="match status" value="1"/>
</dbReference>
<evidence type="ECO:0000256" key="2">
    <source>
        <dbReference type="ARBA" id="ARBA00004496"/>
    </source>
</evidence>
<dbReference type="Gene3D" id="1.20.120.160">
    <property type="entry name" value="HPT domain"/>
    <property type="match status" value="1"/>
</dbReference>
<dbReference type="EC" id="2.7.13.3" evidence="3"/>